<dbReference type="Proteomes" id="UP000781958">
    <property type="component" value="Unassembled WGS sequence"/>
</dbReference>
<sequence>MRKTSALFDACASFCLCGLLLSGAANAGETRSYEIEVRQIDLENPVPRPKPGVPVLWVKALPPARNDDFQCEALSDDRGIIRCEVRCEPDPARIRQHYEFELKEQTNYNAVRRQRVAVAGCTFRPDRAVVEYEYYRARSYAENVDRIGAVFAAYPALAEITRAGNVIDGVQLSLALSGLDGTKEGRAALATVATSAVEAVDILRDSDMAGDRKRFETIAYASANAIIAAVGRRISAVSRGNFMPGDSEQEYRANLRELKTRAMEAPDVPALSRSSITELYSLSQVSREADLQTRGVAEASAGGAVAGAIVGAYDRRAKTSVLAGAVVGGTSGGAHVVDTHIIWYSGHGVRNEGLPLGRDEVRALATILTAGGLPTEIGRRSGLPLNGFMGTDVY</sequence>
<evidence type="ECO:0000256" key="1">
    <source>
        <dbReference type="SAM" id="SignalP"/>
    </source>
</evidence>
<dbReference type="EMBL" id="JAGINP010000006">
    <property type="protein sequence ID" value="MBP2292433.1"/>
    <property type="molecule type" value="Genomic_DNA"/>
</dbReference>
<accession>A0ABS4SK20</accession>
<dbReference type="RefSeq" id="WP_209766295.1">
    <property type="nucleotide sequence ID" value="NZ_JAGINP010000006.1"/>
</dbReference>
<feature type="signal peptide" evidence="1">
    <location>
        <begin position="1"/>
        <end position="27"/>
    </location>
</feature>
<keyword evidence="1" id="KW-0732">Signal</keyword>
<evidence type="ECO:0000313" key="2">
    <source>
        <dbReference type="EMBL" id="MBP2292433.1"/>
    </source>
</evidence>
<keyword evidence="3" id="KW-1185">Reference proteome</keyword>
<reference evidence="2 3" key="1">
    <citation type="submission" date="2021-03" db="EMBL/GenBank/DDBJ databases">
        <title>Genomic Encyclopedia of Type Strains, Phase III (KMG-III): the genomes of soil and plant-associated and newly described type strains.</title>
        <authorList>
            <person name="Whitman W."/>
        </authorList>
    </citation>
    <scope>NUCLEOTIDE SEQUENCE [LARGE SCALE GENOMIC DNA]</scope>
    <source>
        <strain evidence="2 3">IMMIB AFH-6</strain>
    </source>
</reference>
<evidence type="ECO:0000313" key="3">
    <source>
        <dbReference type="Proteomes" id="UP000781958"/>
    </source>
</evidence>
<protein>
    <submittedName>
        <fullName evidence="2">Uncharacterized protein</fullName>
    </submittedName>
</protein>
<comment type="caution">
    <text evidence="2">The sequence shown here is derived from an EMBL/GenBank/DDBJ whole genome shotgun (WGS) entry which is preliminary data.</text>
</comment>
<feature type="chain" id="PRO_5046307306" evidence="1">
    <location>
        <begin position="28"/>
        <end position="394"/>
    </location>
</feature>
<name>A0ABS4SK20_9PROT</name>
<proteinExistence type="predicted"/>
<gene>
    <name evidence="2" type="ORF">J2851_002203</name>
</gene>
<organism evidence="2 3">
    <name type="scientific">Azospirillum rugosum</name>
    <dbReference type="NCBI Taxonomy" id="416170"/>
    <lineage>
        <taxon>Bacteria</taxon>
        <taxon>Pseudomonadati</taxon>
        <taxon>Pseudomonadota</taxon>
        <taxon>Alphaproteobacteria</taxon>
        <taxon>Rhodospirillales</taxon>
        <taxon>Azospirillaceae</taxon>
        <taxon>Azospirillum</taxon>
    </lineage>
</organism>